<sequence>MPLLYRSLLLASILCVSAAQAAETAEPQRPDRQMDPAMHQKMMARHMQMLHDKLKLQPQQEGAWQDFVKAMQPRKPMPPKEGQDSAPERMEQMMQQQQAEMQQRLDALKTFYGQLTPEQRKVMDNLHRPGGEWQHRGKREASSPNHG</sequence>
<feature type="compositionally biased region" description="Basic and acidic residues" evidence="1">
    <location>
        <begin position="118"/>
        <end position="141"/>
    </location>
</feature>
<protein>
    <recommendedName>
        <fullName evidence="5">LTXXQ motif family protein</fullName>
    </recommendedName>
</protein>
<accession>A0A2K4MLI3</accession>
<evidence type="ECO:0008006" key="5">
    <source>
        <dbReference type="Google" id="ProtNLM"/>
    </source>
</evidence>
<reference evidence="3 4" key="1">
    <citation type="submission" date="2018-01" db="EMBL/GenBank/DDBJ databases">
        <title>Genomic Sequence of Chromobacterium MWU13-2610 from wild cranberry bogs within the Cape Cod National Seashore.</title>
        <authorList>
            <person name="O'Hara-Hanley K."/>
            <person name="Soby S."/>
            <person name="Harrison A."/>
        </authorList>
    </citation>
    <scope>NUCLEOTIDE SEQUENCE [LARGE SCALE GENOMIC DNA]</scope>
    <source>
        <strain evidence="3 4">MWU13-2610</strain>
    </source>
</reference>
<dbReference type="InterPro" id="IPR012899">
    <property type="entry name" value="LTXXQ"/>
</dbReference>
<dbReference type="Proteomes" id="UP000236416">
    <property type="component" value="Unassembled WGS sequence"/>
</dbReference>
<keyword evidence="2" id="KW-0732">Signal</keyword>
<dbReference type="EMBL" id="PPTF01000068">
    <property type="protein sequence ID" value="POA97936.1"/>
    <property type="molecule type" value="Genomic_DNA"/>
</dbReference>
<proteinExistence type="predicted"/>
<name>A0A2K4MLI3_9NEIS</name>
<gene>
    <name evidence="3" type="ORF">C2134_14910</name>
</gene>
<feature type="chain" id="PRO_5014360989" description="LTXXQ motif family protein" evidence="2">
    <location>
        <begin position="22"/>
        <end position="147"/>
    </location>
</feature>
<evidence type="ECO:0000313" key="4">
    <source>
        <dbReference type="Proteomes" id="UP000236416"/>
    </source>
</evidence>
<evidence type="ECO:0000256" key="1">
    <source>
        <dbReference type="SAM" id="MobiDB-lite"/>
    </source>
</evidence>
<dbReference type="RefSeq" id="WP_103320925.1">
    <property type="nucleotide sequence ID" value="NZ_PPTF01000068.1"/>
</dbReference>
<dbReference type="GO" id="GO:0042597">
    <property type="term" value="C:periplasmic space"/>
    <property type="evidence" value="ECO:0007669"/>
    <property type="project" value="InterPro"/>
</dbReference>
<dbReference type="Pfam" id="PF07813">
    <property type="entry name" value="LTXXQ"/>
    <property type="match status" value="1"/>
</dbReference>
<feature type="region of interest" description="Disordered" evidence="1">
    <location>
        <begin position="72"/>
        <end position="147"/>
    </location>
</feature>
<keyword evidence="4" id="KW-1185">Reference proteome</keyword>
<organism evidence="3 4">
    <name type="scientific">Chromobacterium sinusclupearum</name>
    <dbReference type="NCBI Taxonomy" id="2077146"/>
    <lineage>
        <taxon>Bacteria</taxon>
        <taxon>Pseudomonadati</taxon>
        <taxon>Pseudomonadota</taxon>
        <taxon>Betaproteobacteria</taxon>
        <taxon>Neisseriales</taxon>
        <taxon>Chromobacteriaceae</taxon>
        <taxon>Chromobacterium</taxon>
    </lineage>
</organism>
<feature type="compositionally biased region" description="Basic and acidic residues" evidence="1">
    <location>
        <begin position="81"/>
        <end position="91"/>
    </location>
</feature>
<evidence type="ECO:0000313" key="3">
    <source>
        <dbReference type="EMBL" id="POA97936.1"/>
    </source>
</evidence>
<comment type="caution">
    <text evidence="3">The sequence shown here is derived from an EMBL/GenBank/DDBJ whole genome shotgun (WGS) entry which is preliminary data.</text>
</comment>
<feature type="signal peptide" evidence="2">
    <location>
        <begin position="1"/>
        <end position="21"/>
    </location>
</feature>
<feature type="compositionally biased region" description="Low complexity" evidence="1">
    <location>
        <begin position="92"/>
        <end position="102"/>
    </location>
</feature>
<evidence type="ECO:0000256" key="2">
    <source>
        <dbReference type="SAM" id="SignalP"/>
    </source>
</evidence>
<dbReference type="AlphaFoldDB" id="A0A2K4MLI3"/>